<evidence type="ECO:0000313" key="2">
    <source>
        <dbReference type="Proteomes" id="UP001341840"/>
    </source>
</evidence>
<sequence length="96" mass="11592">MTWPQEHLRVLSMIQKYEFQKNNEKLPNIFDREEFFKNKKVMAEAEISKLRKMVLQLKYPTMDPIYKSLDQNQVLEFIDLLDGKIEACNKRIDILK</sequence>
<gene>
    <name evidence="1" type="ORF">PIB30_073657</name>
</gene>
<organism evidence="1 2">
    <name type="scientific">Stylosanthes scabra</name>
    <dbReference type="NCBI Taxonomy" id="79078"/>
    <lineage>
        <taxon>Eukaryota</taxon>
        <taxon>Viridiplantae</taxon>
        <taxon>Streptophyta</taxon>
        <taxon>Embryophyta</taxon>
        <taxon>Tracheophyta</taxon>
        <taxon>Spermatophyta</taxon>
        <taxon>Magnoliopsida</taxon>
        <taxon>eudicotyledons</taxon>
        <taxon>Gunneridae</taxon>
        <taxon>Pentapetalae</taxon>
        <taxon>rosids</taxon>
        <taxon>fabids</taxon>
        <taxon>Fabales</taxon>
        <taxon>Fabaceae</taxon>
        <taxon>Papilionoideae</taxon>
        <taxon>50 kb inversion clade</taxon>
        <taxon>dalbergioids sensu lato</taxon>
        <taxon>Dalbergieae</taxon>
        <taxon>Pterocarpus clade</taxon>
        <taxon>Stylosanthes</taxon>
    </lineage>
</organism>
<name>A0ABU6VQE4_9FABA</name>
<proteinExistence type="predicted"/>
<protein>
    <submittedName>
        <fullName evidence="1">Uncharacterized protein</fullName>
    </submittedName>
</protein>
<reference evidence="1 2" key="1">
    <citation type="journal article" date="2023" name="Plants (Basel)">
        <title>Bridging the Gap: Combining Genomics and Transcriptomics Approaches to Understand Stylosanthes scabra, an Orphan Legume from the Brazilian Caatinga.</title>
        <authorList>
            <person name="Ferreira-Neto J.R.C."/>
            <person name="da Silva M.D."/>
            <person name="Binneck E."/>
            <person name="de Melo N.F."/>
            <person name="da Silva R.H."/>
            <person name="de Melo A.L.T.M."/>
            <person name="Pandolfi V."/>
            <person name="Bustamante F.O."/>
            <person name="Brasileiro-Vidal A.C."/>
            <person name="Benko-Iseppon A.M."/>
        </authorList>
    </citation>
    <scope>NUCLEOTIDE SEQUENCE [LARGE SCALE GENOMIC DNA]</scope>
    <source>
        <tissue evidence="1">Leaves</tissue>
    </source>
</reference>
<feature type="non-terminal residue" evidence="1">
    <location>
        <position position="96"/>
    </location>
</feature>
<accession>A0ABU6VQE4</accession>
<comment type="caution">
    <text evidence="1">The sequence shown here is derived from an EMBL/GenBank/DDBJ whole genome shotgun (WGS) entry which is preliminary data.</text>
</comment>
<dbReference type="Proteomes" id="UP001341840">
    <property type="component" value="Unassembled WGS sequence"/>
</dbReference>
<keyword evidence="2" id="KW-1185">Reference proteome</keyword>
<evidence type="ECO:0000313" key="1">
    <source>
        <dbReference type="EMBL" id="MED6174940.1"/>
    </source>
</evidence>
<dbReference type="EMBL" id="JASCZI010151933">
    <property type="protein sequence ID" value="MED6174940.1"/>
    <property type="molecule type" value="Genomic_DNA"/>
</dbReference>